<dbReference type="AlphaFoldDB" id="A0A4P6V291"/>
<dbReference type="Pfam" id="PF00248">
    <property type="entry name" value="Aldo_ket_red"/>
    <property type="match status" value="1"/>
</dbReference>
<dbReference type="CDD" id="cd19097">
    <property type="entry name" value="AKR_unchar"/>
    <property type="match status" value="1"/>
</dbReference>
<dbReference type="KEGG" id="rpod:E0E05_09395"/>
<sequence length="289" mass="31170">MIAAKLALGGAQFGMAYGITNTVGQPSETSLKTLLDMASKAGVDLIDTAPSYGESEAILGRLSAGDRFRIVTKTLPSGSAANVSAMLDQVRNSLTDLKQDAVEGLLFHNADVLTTKDGEKLYHAAHRLKMEGIVSKLGASVYDTVQVDELLQGFDLDLVQVPMNLLDMRLIVSGALDRLKASGVEVHARSAFLQGILLSDPDHIPERARKLRPVVRQLHSRLAEMRLSPLEACLGYLASLDEIDRIVVGVVSPSELSEILSVPDRHVSAALFADIATDDAELLDPRFWS</sequence>
<dbReference type="InterPro" id="IPR036812">
    <property type="entry name" value="NAD(P)_OxRdtase_dom_sf"/>
</dbReference>
<dbReference type="Proteomes" id="UP000293719">
    <property type="component" value="Chromosome"/>
</dbReference>
<dbReference type="EMBL" id="CP036532">
    <property type="protein sequence ID" value="QBK30789.1"/>
    <property type="molecule type" value="Genomic_DNA"/>
</dbReference>
<dbReference type="SUPFAM" id="SSF51430">
    <property type="entry name" value="NAD(P)-linked oxidoreductase"/>
    <property type="match status" value="1"/>
</dbReference>
<dbReference type="OrthoDB" id="9783572at2"/>
<dbReference type="InterPro" id="IPR053135">
    <property type="entry name" value="AKR2_Oxidoreductase"/>
</dbReference>
<accession>A0A4P6V291</accession>
<dbReference type="RefSeq" id="WP_131616473.1">
    <property type="nucleotide sequence ID" value="NZ_CP036532.1"/>
</dbReference>
<keyword evidence="3" id="KW-1185">Reference proteome</keyword>
<dbReference type="GeneID" id="90767509"/>
<organism evidence="2 3">
    <name type="scientific">Roseitalea porphyridii</name>
    <dbReference type="NCBI Taxonomy" id="1852022"/>
    <lineage>
        <taxon>Bacteria</taxon>
        <taxon>Pseudomonadati</taxon>
        <taxon>Pseudomonadota</taxon>
        <taxon>Alphaproteobacteria</taxon>
        <taxon>Hyphomicrobiales</taxon>
        <taxon>Ahrensiaceae</taxon>
        <taxon>Roseitalea</taxon>
    </lineage>
</organism>
<name>A0A4P6V291_9HYPH</name>
<protein>
    <submittedName>
        <fullName evidence="2">Aldo/keto reductase</fullName>
    </submittedName>
</protein>
<gene>
    <name evidence="2" type="ORF">E0E05_09395</name>
</gene>
<feature type="domain" description="NADP-dependent oxidoreductase" evidence="1">
    <location>
        <begin position="5"/>
        <end position="271"/>
    </location>
</feature>
<dbReference type="InterPro" id="IPR023210">
    <property type="entry name" value="NADP_OxRdtase_dom"/>
</dbReference>
<proteinExistence type="predicted"/>
<evidence type="ECO:0000259" key="1">
    <source>
        <dbReference type="Pfam" id="PF00248"/>
    </source>
</evidence>
<evidence type="ECO:0000313" key="2">
    <source>
        <dbReference type="EMBL" id="QBK30789.1"/>
    </source>
</evidence>
<evidence type="ECO:0000313" key="3">
    <source>
        <dbReference type="Proteomes" id="UP000293719"/>
    </source>
</evidence>
<dbReference type="PANTHER" id="PTHR43312:SF1">
    <property type="entry name" value="NADP-DEPENDENT OXIDOREDUCTASE DOMAIN-CONTAINING PROTEIN"/>
    <property type="match status" value="1"/>
</dbReference>
<dbReference type="Gene3D" id="3.20.20.100">
    <property type="entry name" value="NADP-dependent oxidoreductase domain"/>
    <property type="match status" value="1"/>
</dbReference>
<reference evidence="2 3" key="1">
    <citation type="journal article" date="2017" name="Int. J. Syst. Evol. Microbiol.">
        <title>Roseitalea porphyridii gen. nov., sp. nov., isolated from a red alga, and reclassification of Hoeflea suaedae Chung et al. 2013 as Pseudohoeflea suaedae gen. nov., comb. nov.</title>
        <authorList>
            <person name="Hyeon J.W."/>
            <person name="Jeong S.E."/>
            <person name="Baek K."/>
            <person name="Jeon C.O."/>
        </authorList>
    </citation>
    <scope>NUCLEOTIDE SEQUENCE [LARGE SCALE GENOMIC DNA]</scope>
    <source>
        <strain evidence="2 3">MA7-20</strain>
    </source>
</reference>
<dbReference type="PANTHER" id="PTHR43312">
    <property type="entry name" value="D-THREO-ALDOSE 1-DEHYDROGENASE"/>
    <property type="match status" value="1"/>
</dbReference>